<dbReference type="InterPro" id="IPR013103">
    <property type="entry name" value="RVT_2"/>
</dbReference>
<dbReference type="AlphaFoldDB" id="A0A3Q7GH06"/>
<evidence type="ECO:0000259" key="1">
    <source>
        <dbReference type="Pfam" id="PF07727"/>
    </source>
</evidence>
<dbReference type="Proteomes" id="UP000004994">
    <property type="component" value="Chromosome 5"/>
</dbReference>
<dbReference type="Gramene" id="Solyc05g042073.1.1">
    <property type="protein sequence ID" value="Solyc05g042073.1.1"/>
    <property type="gene ID" value="Solyc05g042073.1"/>
</dbReference>
<sequence>MTIVLVYIDDMLIVGDNLNLNEETKDALQKTFNMKDLGGLRYYLAMELARSKEGILMHQTKHTLEIISESGLGEVNPSMTPMEINVKLTTKEYGDHIFRGTNQAEHIAYQGSYQRLIETMRFGHRLFRVQATFEKG</sequence>
<dbReference type="Pfam" id="PF07727">
    <property type="entry name" value="RVT_2"/>
    <property type="match status" value="1"/>
</dbReference>
<name>A0A3Q7GH06_SOLLC</name>
<evidence type="ECO:0000313" key="3">
    <source>
        <dbReference type="Proteomes" id="UP000004994"/>
    </source>
</evidence>
<reference evidence="2" key="2">
    <citation type="submission" date="2019-01" db="UniProtKB">
        <authorList>
            <consortium name="EnsemblPlants"/>
        </authorList>
    </citation>
    <scope>IDENTIFICATION</scope>
    <source>
        <strain evidence="2">cv. Heinz 1706</strain>
    </source>
</reference>
<keyword evidence="3" id="KW-1185">Reference proteome</keyword>
<evidence type="ECO:0000313" key="2">
    <source>
        <dbReference type="EnsemblPlants" id="Solyc05g042073.1.1"/>
    </source>
</evidence>
<organism evidence="2">
    <name type="scientific">Solanum lycopersicum</name>
    <name type="common">Tomato</name>
    <name type="synonym">Lycopersicon esculentum</name>
    <dbReference type="NCBI Taxonomy" id="4081"/>
    <lineage>
        <taxon>Eukaryota</taxon>
        <taxon>Viridiplantae</taxon>
        <taxon>Streptophyta</taxon>
        <taxon>Embryophyta</taxon>
        <taxon>Tracheophyta</taxon>
        <taxon>Spermatophyta</taxon>
        <taxon>Magnoliopsida</taxon>
        <taxon>eudicotyledons</taxon>
        <taxon>Gunneridae</taxon>
        <taxon>Pentapetalae</taxon>
        <taxon>asterids</taxon>
        <taxon>lamiids</taxon>
        <taxon>Solanales</taxon>
        <taxon>Solanaceae</taxon>
        <taxon>Solanoideae</taxon>
        <taxon>Solaneae</taxon>
        <taxon>Solanum</taxon>
        <taxon>Solanum subgen. Lycopersicon</taxon>
    </lineage>
</organism>
<dbReference type="STRING" id="4081.A0A3Q7GH06"/>
<feature type="domain" description="Reverse transcriptase Ty1/copia-type" evidence="1">
    <location>
        <begin position="3"/>
        <end position="83"/>
    </location>
</feature>
<dbReference type="InParanoid" id="A0A3Q7GH06"/>
<dbReference type="EnsemblPlants" id="Solyc05g042073.1.1">
    <property type="protein sequence ID" value="Solyc05g042073.1.1"/>
    <property type="gene ID" value="Solyc05g042073.1"/>
</dbReference>
<reference evidence="2" key="1">
    <citation type="journal article" date="2012" name="Nature">
        <title>The tomato genome sequence provides insights into fleshy fruit evolution.</title>
        <authorList>
            <consortium name="Tomato Genome Consortium"/>
        </authorList>
    </citation>
    <scope>NUCLEOTIDE SEQUENCE [LARGE SCALE GENOMIC DNA]</scope>
    <source>
        <strain evidence="2">cv. Heinz 1706</strain>
    </source>
</reference>
<accession>A0A3Q7GH06</accession>
<protein>
    <recommendedName>
        <fullName evidence="1">Reverse transcriptase Ty1/copia-type domain-containing protein</fullName>
    </recommendedName>
</protein>
<proteinExistence type="predicted"/>